<evidence type="ECO:0000313" key="3">
    <source>
        <dbReference type="Proteomes" id="UP000237819"/>
    </source>
</evidence>
<dbReference type="Pfam" id="PF13480">
    <property type="entry name" value="Acetyltransf_6"/>
    <property type="match status" value="1"/>
</dbReference>
<gene>
    <name evidence="2" type="ORF">C5Y93_28445</name>
</gene>
<name>A0A2S8GCX5_9BACT</name>
<dbReference type="SUPFAM" id="SSF55729">
    <property type="entry name" value="Acyl-CoA N-acyltransferases (Nat)"/>
    <property type="match status" value="1"/>
</dbReference>
<dbReference type="EMBL" id="PUHZ01000025">
    <property type="protein sequence ID" value="PQO42273.1"/>
    <property type="molecule type" value="Genomic_DNA"/>
</dbReference>
<dbReference type="Gene3D" id="3.40.630.30">
    <property type="match status" value="1"/>
</dbReference>
<evidence type="ECO:0000313" key="2">
    <source>
        <dbReference type="EMBL" id="PQO42273.1"/>
    </source>
</evidence>
<evidence type="ECO:0000259" key="1">
    <source>
        <dbReference type="Pfam" id="PF13480"/>
    </source>
</evidence>
<feature type="domain" description="BioF2-like acetyltransferase" evidence="1">
    <location>
        <begin position="212"/>
        <end position="360"/>
    </location>
</feature>
<organism evidence="2 3">
    <name type="scientific">Blastopirellula marina</name>
    <dbReference type="NCBI Taxonomy" id="124"/>
    <lineage>
        <taxon>Bacteria</taxon>
        <taxon>Pseudomonadati</taxon>
        <taxon>Planctomycetota</taxon>
        <taxon>Planctomycetia</taxon>
        <taxon>Pirellulales</taxon>
        <taxon>Pirellulaceae</taxon>
        <taxon>Blastopirellula</taxon>
    </lineage>
</organism>
<dbReference type="InterPro" id="IPR038740">
    <property type="entry name" value="BioF2-like_GNAT_dom"/>
</dbReference>
<sequence>MLTTAPENGSLPMCGTSAASSSCGVSPFSSISGKTSIMANVIEVNRIEDLHAYALTWERLFRKTPHATFFQTLDWLQTYWKFYGQNKTLRVLLVQVESEIIGILPLVEQRETTHAGPVRVLTYPLDAWGSFFGPIGGEPTATLFSACRYLAATSKQWDLFDLRWIEPEVDRGRTFNAMRCHGFTTVPYTWQTSYAIDLPGNFDDYLATRTPKFRASIRRAIRKAQEAGIVQERYRPEVDATRPFSPNEELYDRCVELARRTWQGGSSSGTTISHAETAEFFRECFLKASQRGMLDLMTLRRDDELIAFSYNFCHQGRLLGMRMGYEPDCKRLSPGVTMLGMQIRDSIDRGDCRIDLGIDHPKAKERWSNKTLLSQRLCHYSRFSVQAQILRWGHWLKYRSAAAA</sequence>
<reference evidence="2 3" key="1">
    <citation type="submission" date="2018-02" db="EMBL/GenBank/DDBJ databases">
        <title>Comparative genomes isolates from brazilian mangrove.</title>
        <authorList>
            <person name="Araujo J.E."/>
            <person name="Taketani R.G."/>
            <person name="Silva M.C.P."/>
            <person name="Loureco M.V."/>
            <person name="Andreote F.D."/>
        </authorList>
    </citation>
    <scope>NUCLEOTIDE SEQUENCE [LARGE SCALE GENOMIC DNA]</scope>
    <source>
        <strain evidence="2 3">Nap-Phe MGV</strain>
    </source>
</reference>
<dbReference type="InterPro" id="IPR016181">
    <property type="entry name" value="Acyl_CoA_acyltransferase"/>
</dbReference>
<protein>
    <recommendedName>
        <fullName evidence="1">BioF2-like acetyltransferase domain-containing protein</fullName>
    </recommendedName>
</protein>
<comment type="caution">
    <text evidence="2">The sequence shown here is derived from an EMBL/GenBank/DDBJ whole genome shotgun (WGS) entry which is preliminary data.</text>
</comment>
<proteinExistence type="predicted"/>
<dbReference type="Proteomes" id="UP000237819">
    <property type="component" value="Unassembled WGS sequence"/>
</dbReference>
<dbReference type="AlphaFoldDB" id="A0A2S8GCX5"/>
<accession>A0A2S8GCX5</accession>